<dbReference type="PANTHER" id="PTHR45667">
    <property type="entry name" value="S-ADENOSYLMETHIONINE MITOCHONDRIAL CARRIER PROTEIN"/>
    <property type="match status" value="1"/>
</dbReference>
<comment type="similarity">
    <text evidence="2">Belongs to the mitochondrial carrier (TC 2.A.29) family.</text>
</comment>
<evidence type="ECO:0000313" key="10">
    <source>
        <dbReference type="Proteomes" id="UP001454036"/>
    </source>
</evidence>
<sequence>MVPKELITQRMQIGAKGKSWEVALRILEKDGILGLYVVYNVTLLRNFLAAISYFAFETGRLTILNEYLRRKGATNCEAQYGRFFQSIRWRLKLMCLTINVRGKSGGWGLKVCGGAGMV</sequence>
<evidence type="ECO:0000256" key="2">
    <source>
        <dbReference type="ARBA" id="ARBA00006375"/>
    </source>
</evidence>
<dbReference type="EMBL" id="BAABME010002310">
    <property type="protein sequence ID" value="GAA0154066.1"/>
    <property type="molecule type" value="Genomic_DNA"/>
</dbReference>
<reference evidence="9 10" key="1">
    <citation type="submission" date="2024-01" db="EMBL/GenBank/DDBJ databases">
        <title>The complete chloroplast genome sequence of Lithospermum erythrorhizon: insights into the phylogenetic relationship among Boraginaceae species and the maternal lineages of purple gromwells.</title>
        <authorList>
            <person name="Okada T."/>
            <person name="Watanabe K."/>
        </authorList>
    </citation>
    <scope>NUCLEOTIDE SEQUENCE [LARGE SCALE GENOMIC DNA]</scope>
</reference>
<dbReference type="InterPro" id="IPR018108">
    <property type="entry name" value="MCP_transmembrane"/>
</dbReference>
<protein>
    <submittedName>
        <fullName evidence="9">Uncharacterized protein</fullName>
    </submittedName>
</protein>
<dbReference type="GO" id="GO:0016020">
    <property type="term" value="C:membrane"/>
    <property type="evidence" value="ECO:0007669"/>
    <property type="project" value="UniProtKB-SubCell"/>
</dbReference>
<evidence type="ECO:0000256" key="7">
    <source>
        <dbReference type="ARBA" id="ARBA00023136"/>
    </source>
</evidence>
<feature type="transmembrane region" description="Helical" evidence="8">
    <location>
        <begin position="33"/>
        <end position="56"/>
    </location>
</feature>
<keyword evidence="5" id="KW-0677">Repeat</keyword>
<keyword evidence="4 8" id="KW-0812">Transmembrane</keyword>
<evidence type="ECO:0000256" key="6">
    <source>
        <dbReference type="ARBA" id="ARBA00022989"/>
    </source>
</evidence>
<dbReference type="Pfam" id="PF00153">
    <property type="entry name" value="Mito_carr"/>
    <property type="match status" value="1"/>
</dbReference>
<dbReference type="Gene3D" id="1.50.40.10">
    <property type="entry name" value="Mitochondrial carrier domain"/>
    <property type="match status" value="1"/>
</dbReference>
<accession>A0AAV3PSD8</accession>
<evidence type="ECO:0000313" key="9">
    <source>
        <dbReference type="EMBL" id="GAA0154066.1"/>
    </source>
</evidence>
<dbReference type="AlphaFoldDB" id="A0AAV3PSD8"/>
<comment type="subcellular location">
    <subcellularLocation>
        <location evidence="1">Membrane</location>
        <topology evidence="1">Multi-pass membrane protein</topology>
    </subcellularLocation>
</comment>
<dbReference type="InterPro" id="IPR023395">
    <property type="entry name" value="MCP_dom_sf"/>
</dbReference>
<comment type="caution">
    <text evidence="9">The sequence shown here is derived from an EMBL/GenBank/DDBJ whole genome shotgun (WGS) entry which is preliminary data.</text>
</comment>
<organism evidence="9 10">
    <name type="scientific">Lithospermum erythrorhizon</name>
    <name type="common">Purple gromwell</name>
    <name type="synonym">Lithospermum officinale var. erythrorhizon</name>
    <dbReference type="NCBI Taxonomy" id="34254"/>
    <lineage>
        <taxon>Eukaryota</taxon>
        <taxon>Viridiplantae</taxon>
        <taxon>Streptophyta</taxon>
        <taxon>Embryophyta</taxon>
        <taxon>Tracheophyta</taxon>
        <taxon>Spermatophyta</taxon>
        <taxon>Magnoliopsida</taxon>
        <taxon>eudicotyledons</taxon>
        <taxon>Gunneridae</taxon>
        <taxon>Pentapetalae</taxon>
        <taxon>asterids</taxon>
        <taxon>lamiids</taxon>
        <taxon>Boraginales</taxon>
        <taxon>Boraginaceae</taxon>
        <taxon>Boraginoideae</taxon>
        <taxon>Lithospermeae</taxon>
        <taxon>Lithospermum</taxon>
    </lineage>
</organism>
<keyword evidence="3" id="KW-0813">Transport</keyword>
<gene>
    <name evidence="9" type="ORF">LIER_12154</name>
</gene>
<evidence type="ECO:0000256" key="1">
    <source>
        <dbReference type="ARBA" id="ARBA00004141"/>
    </source>
</evidence>
<evidence type="ECO:0000256" key="8">
    <source>
        <dbReference type="SAM" id="Phobius"/>
    </source>
</evidence>
<keyword evidence="10" id="KW-1185">Reference proteome</keyword>
<keyword evidence="7 8" id="KW-0472">Membrane</keyword>
<name>A0AAV3PSD8_LITER</name>
<evidence type="ECO:0000256" key="4">
    <source>
        <dbReference type="ARBA" id="ARBA00022692"/>
    </source>
</evidence>
<evidence type="ECO:0000256" key="5">
    <source>
        <dbReference type="ARBA" id="ARBA00022737"/>
    </source>
</evidence>
<evidence type="ECO:0000256" key="3">
    <source>
        <dbReference type="ARBA" id="ARBA00022448"/>
    </source>
</evidence>
<dbReference type="Proteomes" id="UP001454036">
    <property type="component" value="Unassembled WGS sequence"/>
</dbReference>
<keyword evidence="6 8" id="KW-1133">Transmembrane helix</keyword>
<proteinExistence type="inferred from homology"/>
<dbReference type="SUPFAM" id="SSF103506">
    <property type="entry name" value="Mitochondrial carrier"/>
    <property type="match status" value="1"/>
</dbReference>